<evidence type="ECO:0000313" key="3">
    <source>
        <dbReference type="EMBL" id="QQR30150.1"/>
    </source>
</evidence>
<dbReference type="EMBL" id="CP021422">
    <property type="protein sequence ID" value="ASB40868.1"/>
    <property type="molecule type" value="Genomic_DNA"/>
</dbReference>
<feature type="signal peptide" evidence="1">
    <location>
        <begin position="1"/>
        <end position="24"/>
    </location>
</feature>
<reference evidence="2" key="1">
    <citation type="journal article" date="2017" name="Genome Announc.">
        <title>High-Quality Whole-Genome Sequences of the Oligo-Mouse-Microbiota Bacterial Community.</title>
        <authorList>
            <person name="Garzetti D."/>
            <person name="Brugiroux S."/>
            <person name="Bunk B."/>
            <person name="Pukall R."/>
            <person name="McCoy K.D."/>
            <person name="Macpherson A.J."/>
            <person name="Stecher B."/>
        </authorList>
    </citation>
    <scope>NUCLEOTIDE SEQUENCE</scope>
    <source>
        <strain evidence="2">KB18</strain>
    </source>
</reference>
<dbReference type="RefSeq" id="WP_066541382.1">
    <property type="nucleotide sequence ID" value="NZ_CP021422.1"/>
</dbReference>
<sequence>MKRRYGFILLVLCTLLLFSGCGSGKETVELPQTLQIMAELPEDYPQEVTAYNLSWYETDENTAIDTFMHTDPQEREEQATGPIFRTYTEDFSEHLHIYEGVVHGGMDYSYYSPGGADFDSVADTNEERYTLMYYLRRQQPWECINADLTPRERGNGSMGEAGQEDLDFMSYDDALRELEDRLSACSVPGHALIRGEAHTAGLLNKNLDIYNRHATEWSSDTISKSFTEDDEYYYFEFREILDDIPFCNGQWAESTFGESRGGSLPSIHAIYNKDGLIEFHAGSMVESGEAISTEPIIPPEQALKAYVDEYSKAIHFEDSEIIGLELNYVIAADSKGLYARPAWVITTAIEKKAGQGDSTVDFDYTDYEVTAVSAYSGVILERETDMR</sequence>
<dbReference type="Proteomes" id="UP000596035">
    <property type="component" value="Chromosome"/>
</dbReference>
<dbReference type="KEGG" id="amur:ADH66_09505"/>
<evidence type="ECO:0000313" key="2">
    <source>
        <dbReference type="EMBL" id="ASB40868.1"/>
    </source>
</evidence>
<reference evidence="3 5" key="3">
    <citation type="submission" date="2020-11" db="EMBL/GenBank/DDBJ databases">
        <title>Closed and high quality bacterial genomes of the OMM12 community.</title>
        <authorList>
            <person name="Marbouty M."/>
            <person name="Lamy-Besnier Q."/>
            <person name="Debarbieux L."/>
            <person name="Koszul R."/>
        </authorList>
    </citation>
    <scope>NUCLEOTIDE SEQUENCE [LARGE SCALE GENOMIC DNA]</scope>
    <source>
        <strain evidence="3 5">KB18</strain>
    </source>
</reference>
<dbReference type="Proteomes" id="UP000196710">
    <property type="component" value="Chromosome"/>
</dbReference>
<dbReference type="EMBL" id="CP065321">
    <property type="protein sequence ID" value="QQR30150.1"/>
    <property type="molecule type" value="Genomic_DNA"/>
</dbReference>
<reference evidence="4" key="2">
    <citation type="submission" date="2017-05" db="EMBL/GenBank/DDBJ databases">
        <title>Improved OligoMM genomes.</title>
        <authorList>
            <person name="Garzetti D."/>
        </authorList>
    </citation>
    <scope>NUCLEOTIDE SEQUENCE [LARGE SCALE GENOMIC DNA]</scope>
    <source>
        <strain evidence="4">KB18</strain>
    </source>
</reference>
<keyword evidence="4" id="KW-1185">Reference proteome</keyword>
<name>A0A1Z2XQY4_9FIRM</name>
<feature type="chain" id="PRO_5044568670" evidence="1">
    <location>
        <begin position="25"/>
        <end position="387"/>
    </location>
</feature>
<protein>
    <submittedName>
        <fullName evidence="3">Uncharacterized protein</fullName>
    </submittedName>
</protein>
<proteinExistence type="predicted"/>
<keyword evidence="1" id="KW-0732">Signal</keyword>
<accession>A0A1Z2XQY4</accession>
<evidence type="ECO:0000313" key="5">
    <source>
        <dbReference type="Proteomes" id="UP000596035"/>
    </source>
</evidence>
<evidence type="ECO:0000313" key="4">
    <source>
        <dbReference type="Proteomes" id="UP000196710"/>
    </source>
</evidence>
<dbReference type="AlphaFoldDB" id="A0A1Z2XQY4"/>
<dbReference type="PROSITE" id="PS51257">
    <property type="entry name" value="PROKAR_LIPOPROTEIN"/>
    <property type="match status" value="1"/>
</dbReference>
<organism evidence="3 5">
    <name type="scientific">Acutalibacter muris</name>
    <dbReference type="NCBI Taxonomy" id="1796620"/>
    <lineage>
        <taxon>Bacteria</taxon>
        <taxon>Bacillati</taxon>
        <taxon>Bacillota</taxon>
        <taxon>Clostridia</taxon>
        <taxon>Eubacteriales</taxon>
        <taxon>Acutalibacteraceae</taxon>
        <taxon>Acutalibacter</taxon>
    </lineage>
</organism>
<gene>
    <name evidence="2" type="ORF">ADH66_09505</name>
    <name evidence="3" type="ORF">I5Q82_19540</name>
</gene>
<evidence type="ECO:0000256" key="1">
    <source>
        <dbReference type="SAM" id="SignalP"/>
    </source>
</evidence>